<dbReference type="EMBL" id="NWBU01000005">
    <property type="protein sequence ID" value="PTQ12036.1"/>
    <property type="molecule type" value="Genomic_DNA"/>
</dbReference>
<dbReference type="RefSeq" id="WP_107966899.1">
    <property type="nucleotide sequence ID" value="NZ_NWBU01000005.1"/>
</dbReference>
<organism evidence="7 8">
    <name type="scientific">Sphingomonas oleivorans</name>
    <dbReference type="NCBI Taxonomy" id="1735121"/>
    <lineage>
        <taxon>Bacteria</taxon>
        <taxon>Pseudomonadati</taxon>
        <taxon>Pseudomonadota</taxon>
        <taxon>Alphaproteobacteria</taxon>
        <taxon>Sphingomonadales</taxon>
        <taxon>Sphingomonadaceae</taxon>
        <taxon>Sphingomonas</taxon>
    </lineage>
</organism>
<evidence type="ECO:0000256" key="5">
    <source>
        <dbReference type="ARBA" id="ARBA00023136"/>
    </source>
</evidence>
<keyword evidence="6" id="KW-0739">Sodium transport</keyword>
<feature type="transmembrane region" description="Helical" evidence="6">
    <location>
        <begin position="76"/>
        <end position="94"/>
    </location>
</feature>
<comment type="function">
    <text evidence="6">Na(+)/H(+) antiporter that extrudes sodium in exchange for external protons.</text>
</comment>
<dbReference type="InterPro" id="IPR004670">
    <property type="entry name" value="NhaA"/>
</dbReference>
<name>A0A2T5FZB1_9SPHN</name>
<keyword evidence="3 6" id="KW-0812">Transmembrane</keyword>
<dbReference type="PANTHER" id="PTHR30341:SF0">
    <property type="entry name" value="NA(+)_H(+) ANTIPORTER NHAA"/>
    <property type="match status" value="1"/>
</dbReference>
<keyword evidence="4 6" id="KW-1133">Transmembrane helix</keyword>
<feature type="transmembrane region" description="Helical" evidence="6">
    <location>
        <begin position="170"/>
        <end position="189"/>
    </location>
</feature>
<evidence type="ECO:0000256" key="2">
    <source>
        <dbReference type="ARBA" id="ARBA00022475"/>
    </source>
</evidence>
<dbReference type="NCBIfam" id="TIGR00773">
    <property type="entry name" value="NhaA"/>
    <property type="match status" value="1"/>
</dbReference>
<keyword evidence="8" id="KW-1185">Reference proteome</keyword>
<evidence type="ECO:0000256" key="1">
    <source>
        <dbReference type="ARBA" id="ARBA00004429"/>
    </source>
</evidence>
<keyword evidence="6" id="KW-0813">Transport</keyword>
<dbReference type="OrthoDB" id="9808135at2"/>
<accession>A0A2T5FZB1</accession>
<reference evidence="7 8" key="1">
    <citation type="submission" date="2017-09" db="EMBL/GenBank/DDBJ databases">
        <title>Sphingomonas panjinensis sp.nov., isolated from oil-contaminated soil.</title>
        <authorList>
            <person name="Wang L."/>
            <person name="Chen L."/>
        </authorList>
    </citation>
    <scope>NUCLEOTIDE SEQUENCE [LARGE SCALE GENOMIC DNA]</scope>
    <source>
        <strain evidence="7 8">FW-11</strain>
    </source>
</reference>
<keyword evidence="6" id="KW-0915">Sodium</keyword>
<dbReference type="AlphaFoldDB" id="A0A2T5FZB1"/>
<dbReference type="Gene3D" id="1.20.1530.10">
    <property type="entry name" value="Na+/H+ antiporter like domain"/>
    <property type="match status" value="1"/>
</dbReference>
<keyword evidence="6" id="KW-0406">Ion transport</keyword>
<dbReference type="Pfam" id="PF06965">
    <property type="entry name" value="Na_H_antiport_1"/>
    <property type="match status" value="1"/>
</dbReference>
<dbReference type="GO" id="GO:0015385">
    <property type="term" value="F:sodium:proton antiporter activity"/>
    <property type="evidence" value="ECO:0007669"/>
    <property type="project" value="UniProtKB-UniRule"/>
</dbReference>
<feature type="transmembrane region" description="Helical" evidence="6">
    <location>
        <begin position="137"/>
        <end position="158"/>
    </location>
</feature>
<comment type="catalytic activity">
    <reaction evidence="6">
        <text>Na(+)(in) + 2 H(+)(out) = Na(+)(out) + 2 H(+)(in)</text>
        <dbReference type="Rhea" id="RHEA:29251"/>
        <dbReference type="ChEBI" id="CHEBI:15378"/>
        <dbReference type="ChEBI" id="CHEBI:29101"/>
    </reaction>
</comment>
<evidence type="ECO:0000256" key="3">
    <source>
        <dbReference type="ARBA" id="ARBA00022692"/>
    </source>
</evidence>
<feature type="transmembrane region" description="Helical" evidence="6">
    <location>
        <begin position="219"/>
        <end position="235"/>
    </location>
</feature>
<comment type="caution">
    <text evidence="7">The sequence shown here is derived from an EMBL/GenBank/DDBJ whole genome shotgun (WGS) entry which is preliminary data.</text>
</comment>
<gene>
    <name evidence="6 7" type="primary">nhaA</name>
    <name evidence="7" type="ORF">CLG96_05515</name>
</gene>
<feature type="transmembrane region" description="Helical" evidence="6">
    <location>
        <begin position="339"/>
        <end position="362"/>
    </location>
</feature>
<evidence type="ECO:0000256" key="4">
    <source>
        <dbReference type="ARBA" id="ARBA00022989"/>
    </source>
</evidence>
<dbReference type="HAMAP" id="MF_01844">
    <property type="entry name" value="NhaA"/>
    <property type="match status" value="1"/>
</dbReference>
<proteinExistence type="inferred from homology"/>
<evidence type="ECO:0000256" key="6">
    <source>
        <dbReference type="HAMAP-Rule" id="MF_01844"/>
    </source>
</evidence>
<dbReference type="PANTHER" id="PTHR30341">
    <property type="entry name" value="SODIUM ION/PROTON ANTIPORTER NHAA-RELATED"/>
    <property type="match status" value="1"/>
</dbReference>
<sequence length="442" mass="47040">MSNNRGQLPRKQMDRFTRPFVRFLRIEATAGGLLLLATLLALLLSNSPWSIAYLSFWDMPAGFRLGGIAIAHSLKYWINDGLMTLFFFIVALELKREMVLGELRDPRIAALSAAGALGGMIVPPSLFFLLLGSGAGAQGWGTVMATDTAFLIGCLAIVGRRVPQSLRLFLLSLAIFDDVGAVLVVAIGYGGTLNWLALGLAGLGLAAVAGAGRLGIRSMLIYFALGGAVWLAFYASGIHPTLTGLLLGLMTPAHSWVSDSRLHAILDRVVAYPPGEHWSGNTVDRQDLRRARVAAREALSPLERLEIALHPWITFTVMPVFALANAGFPILPAEVDGRLAAAIFIGFVFGKPIGVVVFSYLAVQARLATRPADLPWGILAAGAVLTGIGFTMALFIAELAFDPTLLNSAKLGIFSASIVSATCGLSALAWLTSARRRRGGST</sequence>
<evidence type="ECO:0000313" key="8">
    <source>
        <dbReference type="Proteomes" id="UP000244162"/>
    </source>
</evidence>
<evidence type="ECO:0000313" key="7">
    <source>
        <dbReference type="EMBL" id="PTQ12036.1"/>
    </source>
</evidence>
<keyword evidence="2 6" id="KW-1003">Cell membrane</keyword>
<keyword evidence="5 6" id="KW-0472">Membrane</keyword>
<dbReference type="Proteomes" id="UP000244162">
    <property type="component" value="Unassembled WGS sequence"/>
</dbReference>
<dbReference type="GO" id="GO:0006885">
    <property type="term" value="P:regulation of pH"/>
    <property type="evidence" value="ECO:0007669"/>
    <property type="project" value="UniProtKB-UniRule"/>
</dbReference>
<feature type="transmembrane region" description="Helical" evidence="6">
    <location>
        <begin position="409"/>
        <end position="431"/>
    </location>
</feature>
<comment type="subcellular location">
    <subcellularLocation>
        <location evidence="1">Cell inner membrane</location>
        <topology evidence="1">Multi-pass membrane protein</topology>
    </subcellularLocation>
    <subcellularLocation>
        <location evidence="6">Cell membrane</location>
        <topology evidence="6">Multi-pass membrane protein</topology>
    </subcellularLocation>
</comment>
<comment type="similarity">
    <text evidence="6">Belongs to the NhaA Na(+)/H(+) (TC 2.A.33) antiporter family.</text>
</comment>
<protein>
    <recommendedName>
        <fullName evidence="6">Na(+)/H(+) antiporter NhaA</fullName>
    </recommendedName>
    <alternativeName>
        <fullName evidence="6">Sodium/proton antiporter NhaA</fullName>
    </alternativeName>
</protein>
<dbReference type="GO" id="GO:0005886">
    <property type="term" value="C:plasma membrane"/>
    <property type="evidence" value="ECO:0007669"/>
    <property type="project" value="UniProtKB-SubCell"/>
</dbReference>
<dbReference type="InterPro" id="IPR023171">
    <property type="entry name" value="Na/H_antiporter_dom_sf"/>
</dbReference>
<feature type="transmembrane region" description="Helical" evidence="6">
    <location>
        <begin position="106"/>
        <end position="131"/>
    </location>
</feature>
<feature type="transmembrane region" description="Helical" evidence="6">
    <location>
        <begin position="374"/>
        <end position="397"/>
    </location>
</feature>
<feature type="transmembrane region" description="Helical" evidence="6">
    <location>
        <begin position="195"/>
        <end position="212"/>
    </location>
</feature>
<keyword evidence="6" id="KW-0050">Antiport</keyword>